<dbReference type="GO" id="GO:0005096">
    <property type="term" value="F:GTPase activator activity"/>
    <property type="evidence" value="ECO:0007669"/>
    <property type="project" value="UniProtKB-KW"/>
</dbReference>
<evidence type="ECO:0000313" key="4">
    <source>
        <dbReference type="Proteomes" id="UP000239757"/>
    </source>
</evidence>
<accession>A0A2P5YCQ1</accession>
<dbReference type="SUPFAM" id="SSF47923">
    <property type="entry name" value="Ypt/Rab-GAP domain of gyp1p"/>
    <property type="match status" value="1"/>
</dbReference>
<dbReference type="Gene3D" id="1.10.8.270">
    <property type="entry name" value="putative rabgap domain of human tbc1 domain family member 14 like domains"/>
    <property type="match status" value="1"/>
</dbReference>
<gene>
    <name evidence="3" type="ORF">GOBAR_AA07172</name>
</gene>
<dbReference type="EMBL" id="KZ663355">
    <property type="protein sequence ID" value="PPS13382.1"/>
    <property type="molecule type" value="Genomic_DNA"/>
</dbReference>
<dbReference type="Proteomes" id="UP000239757">
    <property type="component" value="Unassembled WGS sequence"/>
</dbReference>
<dbReference type="PROSITE" id="PS50086">
    <property type="entry name" value="TBC_RABGAP"/>
    <property type="match status" value="1"/>
</dbReference>
<keyword evidence="1" id="KW-0343">GTPase activation</keyword>
<sequence length="522" mass="60387">MAAFFGFFGYALQWLVIKQIISLPYFLNLLLLTQCKEIVKEEAPSSSSGVVPAESRPFGSLRGVQWRINLGILPPSSSIDDLRRVTADFRRRYAGLRRQLLVDPHVPKDGATNSLDLVMDNPLSQNPDSTWSQYFRNAELEKMVNQDLSRLYPEHESYFHTPGCQGMLRRILLLWYLRHPDCGYRQGFGKLNQQCLAILNIDCVFTILNLNAFRVIGVGMHELLAPLLYVLHVDVERLLEVRKLYEDLFIDKFDGFSFEENGVAYNFDFKKFADFVEDEIESQGNSKQVMSLYELDPELQSLLHTGLVISYVWIANREYEVFQRESVRMDQVGSRRHRRMSIITTTFYEQRCFSRGRISLTLRSFGMLAARRLSEPLRRTKPRWSVRGLITGERVLTNLFRRSISSTKRRLPIRALETRTLRHRKTIAVVVVITVAFRTYISVSSLIRNTWKRSAKALPTVKRHVKQKTTVAHKCGSQTVKSSDKYEFDSTKNPYERKVDVGKFEIDVLALLTCSRTEEATL</sequence>
<dbReference type="InterPro" id="IPR035969">
    <property type="entry name" value="Rab-GAP_TBC_sf"/>
</dbReference>
<dbReference type="InterPro" id="IPR000195">
    <property type="entry name" value="Rab-GAP-TBC_dom"/>
</dbReference>
<dbReference type="OrthoDB" id="27140at2759"/>
<dbReference type="Pfam" id="PF00566">
    <property type="entry name" value="RabGAP-TBC"/>
    <property type="match status" value="1"/>
</dbReference>
<protein>
    <recommendedName>
        <fullName evidence="2">Rab-GAP TBC domain-containing protein</fullName>
    </recommendedName>
</protein>
<evidence type="ECO:0000259" key="2">
    <source>
        <dbReference type="PROSITE" id="PS50086"/>
    </source>
</evidence>
<evidence type="ECO:0000313" key="3">
    <source>
        <dbReference type="EMBL" id="PPS13382.1"/>
    </source>
</evidence>
<proteinExistence type="predicted"/>
<reference evidence="3 4" key="1">
    <citation type="submission" date="2015-01" db="EMBL/GenBank/DDBJ databases">
        <title>Genome of allotetraploid Gossypium barbadense reveals genomic plasticity and fiber elongation in cotton evolution.</title>
        <authorList>
            <person name="Chen X."/>
            <person name="Liu X."/>
            <person name="Zhao B."/>
            <person name="Zheng H."/>
            <person name="Hu Y."/>
            <person name="Lu G."/>
            <person name="Yang C."/>
            <person name="Chen J."/>
            <person name="Shan C."/>
            <person name="Zhang L."/>
            <person name="Zhou Y."/>
            <person name="Wang L."/>
            <person name="Guo W."/>
            <person name="Bai Y."/>
            <person name="Ruan J."/>
            <person name="Shangguan X."/>
            <person name="Mao Y."/>
            <person name="Jiang J."/>
            <person name="Zhu Y."/>
            <person name="Lei J."/>
            <person name="Kang H."/>
            <person name="Chen S."/>
            <person name="He X."/>
            <person name="Wang R."/>
            <person name="Wang Y."/>
            <person name="Chen J."/>
            <person name="Wang L."/>
            <person name="Yu S."/>
            <person name="Wang B."/>
            <person name="Wei J."/>
            <person name="Song S."/>
            <person name="Lu X."/>
            <person name="Gao Z."/>
            <person name="Gu W."/>
            <person name="Deng X."/>
            <person name="Ma D."/>
            <person name="Wang S."/>
            <person name="Liang W."/>
            <person name="Fang L."/>
            <person name="Cai C."/>
            <person name="Zhu X."/>
            <person name="Zhou B."/>
            <person name="Zhang Y."/>
            <person name="Chen Z."/>
            <person name="Xu S."/>
            <person name="Zhu R."/>
            <person name="Wang S."/>
            <person name="Zhang T."/>
            <person name="Zhao G."/>
        </authorList>
    </citation>
    <scope>NUCLEOTIDE SEQUENCE [LARGE SCALE GENOMIC DNA]</scope>
    <source>
        <strain evidence="4">cv. Xinhai21</strain>
        <tissue evidence="3">Leaf</tissue>
    </source>
</reference>
<evidence type="ECO:0000256" key="1">
    <source>
        <dbReference type="ARBA" id="ARBA00022468"/>
    </source>
</evidence>
<organism evidence="3 4">
    <name type="scientific">Gossypium barbadense</name>
    <name type="common">Sea Island cotton</name>
    <name type="synonym">Hibiscus barbadensis</name>
    <dbReference type="NCBI Taxonomy" id="3634"/>
    <lineage>
        <taxon>Eukaryota</taxon>
        <taxon>Viridiplantae</taxon>
        <taxon>Streptophyta</taxon>
        <taxon>Embryophyta</taxon>
        <taxon>Tracheophyta</taxon>
        <taxon>Spermatophyta</taxon>
        <taxon>Magnoliopsida</taxon>
        <taxon>eudicotyledons</taxon>
        <taxon>Gunneridae</taxon>
        <taxon>Pentapetalae</taxon>
        <taxon>rosids</taxon>
        <taxon>malvids</taxon>
        <taxon>Malvales</taxon>
        <taxon>Malvaceae</taxon>
        <taxon>Malvoideae</taxon>
        <taxon>Gossypium</taxon>
    </lineage>
</organism>
<dbReference type="PANTHER" id="PTHR22957:SF337">
    <property type="entry name" value="TBC1 DOMAIN FAMILY MEMBER 5"/>
    <property type="match status" value="1"/>
</dbReference>
<dbReference type="PANTHER" id="PTHR22957">
    <property type="entry name" value="TBC1 DOMAIN FAMILY MEMBER GTPASE-ACTIVATING PROTEIN"/>
    <property type="match status" value="1"/>
</dbReference>
<name>A0A2P5YCQ1_GOSBA</name>
<feature type="domain" description="Rab-GAP TBC" evidence="2">
    <location>
        <begin position="56"/>
        <end position="297"/>
    </location>
</feature>
<dbReference type="AlphaFoldDB" id="A0A2P5YCQ1"/>